<keyword evidence="2" id="KW-0732">Signal</keyword>
<keyword evidence="4" id="KW-1185">Reference proteome</keyword>
<keyword evidence="1" id="KW-1133">Transmembrane helix</keyword>
<feature type="chain" id="PRO_5010253039" description="Secreted protein" evidence="2">
    <location>
        <begin position="31"/>
        <end position="223"/>
    </location>
</feature>
<evidence type="ECO:0000256" key="2">
    <source>
        <dbReference type="SAM" id="SignalP"/>
    </source>
</evidence>
<dbReference type="NCBIfam" id="NF040681">
    <property type="entry name" value="GPS-CTERM"/>
    <property type="match status" value="1"/>
</dbReference>
<gene>
    <name evidence="3" type="ORF">SAMN05216267_1003269</name>
</gene>
<dbReference type="AlphaFoldDB" id="A0A1H8FEA5"/>
<evidence type="ECO:0000313" key="3">
    <source>
        <dbReference type="EMBL" id="SEN29900.1"/>
    </source>
</evidence>
<feature type="transmembrane region" description="Helical" evidence="1">
    <location>
        <begin position="192"/>
        <end position="210"/>
    </location>
</feature>
<dbReference type="InterPro" id="IPR047703">
    <property type="entry name" value="SCO2322-like"/>
</dbReference>
<dbReference type="EMBL" id="FODD01000003">
    <property type="protein sequence ID" value="SEN29900.1"/>
    <property type="molecule type" value="Genomic_DNA"/>
</dbReference>
<dbReference type="NCBIfam" id="NF040672">
    <property type="entry name" value="SCO2322_fam"/>
    <property type="match status" value="1"/>
</dbReference>
<proteinExistence type="predicted"/>
<accession>A0A1H8FEA5</accession>
<organism evidence="3 4">
    <name type="scientific">Actinacidiphila rubida</name>
    <dbReference type="NCBI Taxonomy" id="310780"/>
    <lineage>
        <taxon>Bacteria</taxon>
        <taxon>Bacillati</taxon>
        <taxon>Actinomycetota</taxon>
        <taxon>Actinomycetes</taxon>
        <taxon>Kitasatosporales</taxon>
        <taxon>Streptomycetaceae</taxon>
        <taxon>Actinacidiphila</taxon>
    </lineage>
</organism>
<keyword evidence="1" id="KW-0812">Transmembrane</keyword>
<dbReference type="RefSeq" id="WP_075016258.1">
    <property type="nucleotide sequence ID" value="NZ_FODD01000003.1"/>
</dbReference>
<dbReference type="OrthoDB" id="3530682at2"/>
<dbReference type="Proteomes" id="UP000181951">
    <property type="component" value="Unassembled WGS sequence"/>
</dbReference>
<protein>
    <recommendedName>
        <fullName evidence="5">Secreted protein</fullName>
    </recommendedName>
</protein>
<dbReference type="STRING" id="310780.SAMN05216267_1003269"/>
<feature type="signal peptide" evidence="2">
    <location>
        <begin position="1"/>
        <end position="30"/>
    </location>
</feature>
<evidence type="ECO:0000256" key="1">
    <source>
        <dbReference type="SAM" id="Phobius"/>
    </source>
</evidence>
<evidence type="ECO:0008006" key="5">
    <source>
        <dbReference type="Google" id="ProtNLM"/>
    </source>
</evidence>
<name>A0A1H8FEA5_9ACTN</name>
<sequence length="223" mass="22193">MRRPGTVAATAAALAAAVAVLLAAAAPAQATGYRYWSYWLRSGGAWTYAQTGPAMHVPADGTVEGWRFAVSRDAAAKAVQPRGAADFATICAGTPAVKGSKRVALVMDPGTPADASGGETPPAPRTACARVPSDASSADALAAVARPLRYDSAGILCAISGYPRAGCGEAVASGPAPAASSAAPHHDGGPSVGLYAGAAAVAALAGAAVWQTRRRRHPRSPQP</sequence>
<evidence type="ECO:0000313" key="4">
    <source>
        <dbReference type="Proteomes" id="UP000181951"/>
    </source>
</evidence>
<reference evidence="3 4" key="1">
    <citation type="submission" date="2016-10" db="EMBL/GenBank/DDBJ databases">
        <authorList>
            <person name="de Groot N.N."/>
        </authorList>
    </citation>
    <scope>NUCLEOTIDE SEQUENCE [LARGE SCALE GENOMIC DNA]</scope>
    <source>
        <strain evidence="3 4">CGMCC 4.2026</strain>
    </source>
</reference>
<keyword evidence="1" id="KW-0472">Membrane</keyword>
<dbReference type="InterPro" id="IPR047704">
    <property type="entry name" value="GPS-CTERM"/>
</dbReference>